<evidence type="ECO:0000313" key="2">
    <source>
        <dbReference type="EMBL" id="KAK9841539.1"/>
    </source>
</evidence>
<evidence type="ECO:0000256" key="1">
    <source>
        <dbReference type="SAM" id="MobiDB-lite"/>
    </source>
</evidence>
<name>A0AAW1S7C6_9CHLO</name>
<reference evidence="2 3" key="1">
    <citation type="journal article" date="2024" name="Nat. Commun.">
        <title>Phylogenomics reveals the evolutionary origins of lichenization in chlorophyte algae.</title>
        <authorList>
            <person name="Puginier C."/>
            <person name="Libourel C."/>
            <person name="Otte J."/>
            <person name="Skaloud P."/>
            <person name="Haon M."/>
            <person name="Grisel S."/>
            <person name="Petersen M."/>
            <person name="Berrin J.G."/>
            <person name="Delaux P.M."/>
            <person name="Dal Grande F."/>
            <person name="Keller J."/>
        </authorList>
    </citation>
    <scope>NUCLEOTIDE SEQUENCE [LARGE SCALE GENOMIC DNA]</scope>
    <source>
        <strain evidence="2 3">SAG 2145</strain>
    </source>
</reference>
<organism evidence="2 3">
    <name type="scientific">Apatococcus lobatus</name>
    <dbReference type="NCBI Taxonomy" id="904363"/>
    <lineage>
        <taxon>Eukaryota</taxon>
        <taxon>Viridiplantae</taxon>
        <taxon>Chlorophyta</taxon>
        <taxon>core chlorophytes</taxon>
        <taxon>Trebouxiophyceae</taxon>
        <taxon>Chlorellales</taxon>
        <taxon>Chlorellaceae</taxon>
        <taxon>Apatococcus</taxon>
    </lineage>
</organism>
<dbReference type="InterPro" id="IPR009003">
    <property type="entry name" value="Peptidase_S1_PA"/>
</dbReference>
<evidence type="ECO:0000313" key="3">
    <source>
        <dbReference type="Proteomes" id="UP001438707"/>
    </source>
</evidence>
<dbReference type="GO" id="GO:0005777">
    <property type="term" value="C:peroxisome"/>
    <property type="evidence" value="ECO:0007669"/>
    <property type="project" value="InterPro"/>
</dbReference>
<dbReference type="PANTHER" id="PTHR21004:SF0">
    <property type="entry name" value="PEROXISOMAL LEADER PEPTIDE-PROCESSING PROTEASE"/>
    <property type="match status" value="1"/>
</dbReference>
<keyword evidence="3" id="KW-1185">Reference proteome</keyword>
<proteinExistence type="predicted"/>
<dbReference type="SUPFAM" id="SSF50494">
    <property type="entry name" value="Trypsin-like serine proteases"/>
    <property type="match status" value="1"/>
</dbReference>
<comment type="caution">
    <text evidence="2">The sequence shown here is derived from an EMBL/GenBank/DDBJ whole genome shotgun (WGS) entry which is preliminary data.</text>
</comment>
<gene>
    <name evidence="2" type="ORF">WJX74_007485</name>
</gene>
<dbReference type="Proteomes" id="UP001438707">
    <property type="component" value="Unassembled WGS sequence"/>
</dbReference>
<feature type="compositionally biased region" description="Polar residues" evidence="1">
    <location>
        <begin position="267"/>
        <end position="279"/>
    </location>
</feature>
<dbReference type="GO" id="GO:0004252">
    <property type="term" value="F:serine-type endopeptidase activity"/>
    <property type="evidence" value="ECO:0007669"/>
    <property type="project" value="InterPro"/>
</dbReference>
<accession>A0AAW1S7C6</accession>
<feature type="compositionally biased region" description="Low complexity" evidence="1">
    <location>
        <begin position="253"/>
        <end position="266"/>
    </location>
</feature>
<feature type="compositionally biased region" description="Basic and acidic residues" evidence="1">
    <location>
        <begin position="421"/>
        <end position="432"/>
    </location>
</feature>
<protein>
    <submittedName>
        <fullName evidence="2">Uncharacterized protein</fullName>
    </submittedName>
</protein>
<feature type="compositionally biased region" description="Polar residues" evidence="1">
    <location>
        <begin position="408"/>
        <end position="420"/>
    </location>
</feature>
<feature type="compositionally biased region" description="Gly residues" evidence="1">
    <location>
        <begin position="435"/>
        <end position="445"/>
    </location>
</feature>
<feature type="region of interest" description="Disordered" evidence="1">
    <location>
        <begin position="404"/>
        <end position="445"/>
    </location>
</feature>
<dbReference type="Pfam" id="PF13365">
    <property type="entry name" value="Trypsin_2"/>
    <property type="match status" value="1"/>
</dbReference>
<feature type="region of interest" description="Disordered" evidence="1">
    <location>
        <begin position="238"/>
        <end position="288"/>
    </location>
</feature>
<feature type="region of interest" description="Disordered" evidence="1">
    <location>
        <begin position="504"/>
        <end position="538"/>
    </location>
</feature>
<sequence>MERHLKRVEPLSVVVIAKGPDPKLAKATASPFFTASSGTTALSSSGLLLPVSESGQHHIIIPALLAHSFVRAARKPDVTTWETADLLPSTSFEVILAGEAVPAAFRQTLAFPKVAAGLQHLLTRLSDASTRAAWRIGWALAGRNESDLGIHSTFAILQLQTAALSRIAATHLQAAQGCAARAFAAQEAHSLQPGASIVALASPFGVVAPHYFSNMAITGSVAISQGLCAPTELFQGPAKDAQPSQLDANTQHTTSSNTGLSGSASSDQTATPLTSAAQDSHQHDFKVASAQRTGGSALLLLDLRAMPGMEGGLVCDAQGRLAGILLQPLLQVKTGVEVALMMTMEPLLCALHGASLLPGRALDAKQPSLASSRGTVLSPASASSPVAVTPETFSTVPRLIAKQHEPASPSQLTSTATQHARSIESKPVDSRVEGSGMGELPGSGGMQDAIARAQRAVVAVEAGGSWASGVAVGRPDFIITNAHLLAPPTAQSDARLHSVPRGPQISQHKLSAGKQLRPGKKQAAGLSHPCSRSSSNVEDWEVAQPGAEKAHRRLASLQRQCCAESSIATCQNAHCIAEAGQQPRRAHQRASPCTNSGGTSSQALQIPLGCSNCLQQSSSVPVDLGEASMLDQLPAESQRQACTQIVPQSGGPLLPACGYPLDAISPLLEQPQAGMHSPLQGHLPAPLPLACEAPLLASQVAVIGHALFPPEVGLPAMATMGCISKVLMHLEQHPAMLLTSAAVHAGASGGAVISAGGHLIGLMTSNARHSRTGNTIATLNFSIPAASLQPLIDVLDKELITQSDLDELDVANAALQELWGHPDCHASR</sequence>
<dbReference type="Gene3D" id="2.40.10.10">
    <property type="entry name" value="Trypsin-like serine proteases"/>
    <property type="match status" value="1"/>
</dbReference>
<dbReference type="InterPro" id="IPR043504">
    <property type="entry name" value="Peptidase_S1_PA_chymotrypsin"/>
</dbReference>
<dbReference type="GO" id="GO:0016485">
    <property type="term" value="P:protein processing"/>
    <property type="evidence" value="ECO:0007669"/>
    <property type="project" value="InterPro"/>
</dbReference>
<feature type="compositionally biased region" description="Polar residues" evidence="1">
    <location>
        <begin position="242"/>
        <end position="252"/>
    </location>
</feature>
<dbReference type="EMBL" id="JALJOS010000003">
    <property type="protein sequence ID" value="KAK9841539.1"/>
    <property type="molecule type" value="Genomic_DNA"/>
</dbReference>
<dbReference type="InterPro" id="IPR039245">
    <property type="entry name" value="TYSND1/DEG15"/>
</dbReference>
<dbReference type="AlphaFoldDB" id="A0AAW1S7C6"/>
<dbReference type="PANTHER" id="PTHR21004">
    <property type="entry name" value="SERINE PROTEASE-RELATED"/>
    <property type="match status" value="1"/>
</dbReference>